<dbReference type="EC" id="3.1.13.1" evidence="8"/>
<gene>
    <name evidence="8" type="primary">rnr</name>
    <name evidence="10" type="ORF">DFR35_2678</name>
</gene>
<keyword evidence="11" id="KW-1185">Reference proteome</keyword>
<dbReference type="HAMAP" id="MF_01895">
    <property type="entry name" value="RNase_R"/>
    <property type="match status" value="1"/>
</dbReference>
<dbReference type="Gene3D" id="2.40.50.140">
    <property type="entry name" value="Nucleic acid-binding proteins"/>
    <property type="match status" value="2"/>
</dbReference>
<comment type="catalytic activity">
    <reaction evidence="1 8">
        <text>Exonucleolytic cleavage in the 3'- to 5'-direction to yield nucleoside 5'-phosphates.</text>
        <dbReference type="EC" id="3.1.13.1"/>
    </reaction>
</comment>
<dbReference type="InterPro" id="IPR050180">
    <property type="entry name" value="RNR_Ribonuclease"/>
</dbReference>
<evidence type="ECO:0000256" key="8">
    <source>
        <dbReference type="HAMAP-Rule" id="MF_01895"/>
    </source>
</evidence>
<evidence type="ECO:0000259" key="9">
    <source>
        <dbReference type="PROSITE" id="PS50126"/>
    </source>
</evidence>
<comment type="similarity">
    <text evidence="8">Belongs to the RNR ribonuclease family. RNase R subfamily.</text>
</comment>
<dbReference type="PANTHER" id="PTHR23355">
    <property type="entry name" value="RIBONUCLEASE"/>
    <property type="match status" value="1"/>
</dbReference>
<dbReference type="NCBIfam" id="TIGR02063">
    <property type="entry name" value="RNase_R"/>
    <property type="match status" value="1"/>
</dbReference>
<dbReference type="Pfam" id="PF08206">
    <property type="entry name" value="OB_RNB"/>
    <property type="match status" value="1"/>
</dbReference>
<dbReference type="InterPro" id="IPR011129">
    <property type="entry name" value="CSD"/>
</dbReference>
<comment type="subcellular location">
    <subcellularLocation>
        <location evidence="2 8">Cytoplasm</location>
    </subcellularLocation>
</comment>
<keyword evidence="6 8" id="KW-0269">Exonuclease</keyword>
<evidence type="ECO:0000256" key="6">
    <source>
        <dbReference type="ARBA" id="ARBA00022839"/>
    </source>
</evidence>
<dbReference type="SMART" id="SM00955">
    <property type="entry name" value="RNB"/>
    <property type="match status" value="1"/>
</dbReference>
<dbReference type="GO" id="GO:0005829">
    <property type="term" value="C:cytosol"/>
    <property type="evidence" value="ECO:0007669"/>
    <property type="project" value="UniProtKB-ARBA"/>
</dbReference>
<dbReference type="InterPro" id="IPR022966">
    <property type="entry name" value="RNase_II/R_CS"/>
</dbReference>
<name>A0A497XAV2_9PROT</name>
<dbReference type="AlphaFoldDB" id="A0A497XAV2"/>
<sequence length="755" mass="85055">MSNKPKKPEKLSKIRRADPMFEREIATYEHPLPSREYVLQMLAEQGVPIPFERICELLDVADFELAHFSRRLGAMARDGQLLQNRRGDWLIPDKADLIRGRVEGHADGFGFLVPDDGGADLFLSTKEMDKVLHGDHAIARVVGTDRKGRPEGKIVEVTERANSSLVGRVFEEHGVWYVVAENKRISQDILIAPPAKGERKALKPADGQVVMIEIIEQPSKQKQPIGRIIEILGNYADPGMEIEIALRKHELPFEFSKEVLAEAKKLPDEVRKSDWKGREDVTALPLVTIDSETARDFDDAVYCERQGKGYRLVVAIADVSHYVEAGSALDRDAEDRGNSVYFPRRVIPMLPEKLSNGLCSLNAQVHRLCMVCDMTISAGGDIKGYRFYPAVMWSHARLTYTEVAAALYDKDAAARDKLDALLPHLENLDALFRVLVKARAKRGAIDFETIETRMVFDDNGKISRIEPYERNDAHRLIEECMLAANVCASDYLHESKHPALYRVHEGPTPERLEKLRDFLGTFGLQLGGGDEPHAKDYAALLEKLQGRPDKQLLQTVMLRSLRQAIYSPDNVGHFGLAYESYTHFTSPIRRYPDLLIHRSIKSALKGRRYELRDGGAGGDWEQIGLHCSQTERRADEATRDVDAWLKCYYMQDRIGEEFAGSISSVVPFGIFVALDDVFVEGLVHVSELGADYFHFDDKAHAMVGERSGRRFRLSDRVRIQLVRVDMEQNKIDFRLVEGGGADAAIAAPKKRGKRG</sequence>
<reference evidence="10 11" key="1">
    <citation type="submission" date="2018-10" db="EMBL/GenBank/DDBJ databases">
        <title>Genomic Encyclopedia of Type Strains, Phase IV (KMG-IV): sequencing the most valuable type-strain genomes for metagenomic binning, comparative biology and taxonomic classification.</title>
        <authorList>
            <person name="Goeker M."/>
        </authorList>
    </citation>
    <scope>NUCLEOTIDE SEQUENCE [LARGE SCALE GENOMIC DNA]</scope>
    <source>
        <strain evidence="10 11">DSM 26916</strain>
    </source>
</reference>
<dbReference type="GO" id="GO:0006402">
    <property type="term" value="P:mRNA catabolic process"/>
    <property type="evidence" value="ECO:0007669"/>
    <property type="project" value="TreeGrafter"/>
</dbReference>
<dbReference type="InterPro" id="IPR004476">
    <property type="entry name" value="RNase_II/RNase_R"/>
</dbReference>
<dbReference type="PANTHER" id="PTHR23355:SF9">
    <property type="entry name" value="DIS3-LIKE EXONUCLEASE 2"/>
    <property type="match status" value="1"/>
</dbReference>
<evidence type="ECO:0000313" key="11">
    <source>
        <dbReference type="Proteomes" id="UP000268908"/>
    </source>
</evidence>
<dbReference type="InterPro" id="IPR013223">
    <property type="entry name" value="RNase_B_OB_dom"/>
</dbReference>
<dbReference type="Pfam" id="PF00773">
    <property type="entry name" value="RNB"/>
    <property type="match status" value="1"/>
</dbReference>
<evidence type="ECO:0000313" key="10">
    <source>
        <dbReference type="EMBL" id="RLJ62857.1"/>
    </source>
</evidence>
<dbReference type="InterPro" id="IPR040476">
    <property type="entry name" value="CSD2"/>
</dbReference>
<comment type="caution">
    <text evidence="10">The sequence shown here is derived from an EMBL/GenBank/DDBJ whole genome shotgun (WGS) entry which is preliminary data.</text>
</comment>
<evidence type="ECO:0000256" key="2">
    <source>
        <dbReference type="ARBA" id="ARBA00004496"/>
    </source>
</evidence>
<dbReference type="CDD" id="cd04471">
    <property type="entry name" value="S1_RNase_R"/>
    <property type="match status" value="1"/>
</dbReference>
<keyword evidence="4 8" id="KW-0540">Nuclease</keyword>
<comment type="function">
    <text evidence="8">3'-5' exoribonuclease that releases 5'-nucleoside monophosphates and is involved in maturation of structured RNAs.</text>
</comment>
<dbReference type="EMBL" id="RCCI01000007">
    <property type="protein sequence ID" value="RLJ62857.1"/>
    <property type="molecule type" value="Genomic_DNA"/>
</dbReference>
<evidence type="ECO:0000256" key="5">
    <source>
        <dbReference type="ARBA" id="ARBA00022801"/>
    </source>
</evidence>
<dbReference type="NCBIfam" id="TIGR00358">
    <property type="entry name" value="3_prime_RNase"/>
    <property type="match status" value="1"/>
</dbReference>
<keyword evidence="3 8" id="KW-0963">Cytoplasm</keyword>
<keyword evidence="7 8" id="KW-0694">RNA-binding</keyword>
<evidence type="ECO:0000256" key="1">
    <source>
        <dbReference type="ARBA" id="ARBA00001849"/>
    </source>
</evidence>
<dbReference type="Proteomes" id="UP000268908">
    <property type="component" value="Unassembled WGS sequence"/>
</dbReference>
<evidence type="ECO:0000256" key="7">
    <source>
        <dbReference type="ARBA" id="ARBA00022884"/>
    </source>
</evidence>
<proteinExistence type="inferred from homology"/>
<evidence type="ECO:0000256" key="4">
    <source>
        <dbReference type="ARBA" id="ARBA00022722"/>
    </source>
</evidence>
<protein>
    <recommendedName>
        <fullName evidence="8">Ribonuclease R</fullName>
        <shortName evidence="8">RNase R</shortName>
        <ecNumber evidence="8">3.1.13.1</ecNumber>
    </recommendedName>
</protein>
<accession>A0A497XAV2</accession>
<dbReference type="SUPFAM" id="SSF50249">
    <property type="entry name" value="Nucleic acid-binding proteins"/>
    <property type="match status" value="4"/>
</dbReference>
<dbReference type="SMART" id="SM00357">
    <property type="entry name" value="CSP"/>
    <property type="match status" value="1"/>
</dbReference>
<dbReference type="Pfam" id="PF17876">
    <property type="entry name" value="CSD2"/>
    <property type="match status" value="1"/>
</dbReference>
<feature type="domain" description="S1 motif" evidence="9">
    <location>
        <begin position="655"/>
        <end position="736"/>
    </location>
</feature>
<dbReference type="InterPro" id="IPR011805">
    <property type="entry name" value="RNase_R"/>
</dbReference>
<organism evidence="10 11">
    <name type="scientific">Sulfurisoma sediminicola</name>
    <dbReference type="NCBI Taxonomy" id="1381557"/>
    <lineage>
        <taxon>Bacteria</taxon>
        <taxon>Pseudomonadati</taxon>
        <taxon>Pseudomonadota</taxon>
        <taxon>Betaproteobacteria</taxon>
        <taxon>Nitrosomonadales</taxon>
        <taxon>Sterolibacteriaceae</taxon>
        <taxon>Sulfurisoma</taxon>
    </lineage>
</organism>
<dbReference type="InterPro" id="IPR001900">
    <property type="entry name" value="RNase_II/R"/>
</dbReference>
<dbReference type="PROSITE" id="PS50126">
    <property type="entry name" value="S1"/>
    <property type="match status" value="1"/>
</dbReference>
<dbReference type="Pfam" id="PF00575">
    <property type="entry name" value="S1"/>
    <property type="match status" value="1"/>
</dbReference>
<dbReference type="GO" id="GO:0003723">
    <property type="term" value="F:RNA binding"/>
    <property type="evidence" value="ECO:0007669"/>
    <property type="project" value="UniProtKB-UniRule"/>
</dbReference>
<dbReference type="InterPro" id="IPR012340">
    <property type="entry name" value="NA-bd_OB-fold"/>
</dbReference>
<dbReference type="PROSITE" id="PS01175">
    <property type="entry name" value="RIBONUCLEASE_II"/>
    <property type="match status" value="1"/>
</dbReference>
<dbReference type="GO" id="GO:0008859">
    <property type="term" value="F:exoribonuclease II activity"/>
    <property type="evidence" value="ECO:0007669"/>
    <property type="project" value="UniProtKB-UniRule"/>
</dbReference>
<evidence type="ECO:0000256" key="3">
    <source>
        <dbReference type="ARBA" id="ARBA00022490"/>
    </source>
</evidence>
<keyword evidence="5 8" id="KW-0378">Hydrolase</keyword>
<dbReference type="InterPro" id="IPR003029">
    <property type="entry name" value="S1_domain"/>
</dbReference>
<dbReference type="SMART" id="SM00316">
    <property type="entry name" value="S1"/>
    <property type="match status" value="2"/>
</dbReference>